<dbReference type="Proteomes" id="UP000233469">
    <property type="component" value="Unassembled WGS sequence"/>
</dbReference>
<dbReference type="VEuPathDB" id="FungiDB:FUN_023739"/>
<proteinExistence type="predicted"/>
<evidence type="ECO:0000313" key="1">
    <source>
        <dbReference type="EMBL" id="PKK57146.1"/>
    </source>
</evidence>
<name>A0A2N1M681_9GLOM</name>
<evidence type="ECO:0000313" key="2">
    <source>
        <dbReference type="Proteomes" id="UP000233469"/>
    </source>
</evidence>
<organism evidence="1 2">
    <name type="scientific">Rhizophagus irregularis</name>
    <dbReference type="NCBI Taxonomy" id="588596"/>
    <lineage>
        <taxon>Eukaryota</taxon>
        <taxon>Fungi</taxon>
        <taxon>Fungi incertae sedis</taxon>
        <taxon>Mucoromycota</taxon>
        <taxon>Glomeromycotina</taxon>
        <taxon>Glomeromycetes</taxon>
        <taxon>Glomerales</taxon>
        <taxon>Glomeraceae</taxon>
        <taxon>Rhizophagus</taxon>
    </lineage>
</organism>
<protein>
    <submittedName>
        <fullName evidence="1">Uncharacterized protein</fullName>
    </submittedName>
</protein>
<comment type="caution">
    <text evidence="1">The sequence shown here is derived from an EMBL/GenBank/DDBJ whole genome shotgun (WGS) entry which is preliminary data.</text>
</comment>
<reference evidence="1 2" key="1">
    <citation type="submission" date="2016-04" db="EMBL/GenBank/DDBJ databases">
        <title>Genome analyses suggest a sexual origin of heterokaryosis in a supposedly ancient asexual fungus.</title>
        <authorList>
            <person name="Ropars J."/>
            <person name="Sedzielewska K."/>
            <person name="Noel J."/>
            <person name="Charron P."/>
            <person name="Farinelli L."/>
            <person name="Marton T."/>
            <person name="Kruger M."/>
            <person name="Pelin A."/>
            <person name="Brachmann A."/>
            <person name="Corradi N."/>
        </authorList>
    </citation>
    <scope>NUCLEOTIDE SEQUENCE [LARGE SCALE GENOMIC DNA]</scope>
    <source>
        <strain evidence="1 2">C2</strain>
    </source>
</reference>
<gene>
    <name evidence="1" type="ORF">RhiirC2_798598</name>
</gene>
<dbReference type="EMBL" id="LLXL01004714">
    <property type="protein sequence ID" value="PKK57146.1"/>
    <property type="molecule type" value="Genomic_DNA"/>
</dbReference>
<dbReference type="AlphaFoldDB" id="A0A2N1M681"/>
<accession>A0A2N1M681</accession>
<sequence>MAWIPTKNEVVYGKLLTTNHYPNCIPVSYIEHWVHKDLSAVVRSDTPRSLPNTIIPCQGCDQHFSYYVGDLQSKCILQLKHQDLLLVDILSKQKKMSLTTVGNRNVNSFQLLKYSHPSYRISAFNDYLIQNKKVPPCIERPIAPTTLNRTHN</sequence>
<reference evidence="1 2" key="2">
    <citation type="submission" date="2017-10" db="EMBL/GenBank/DDBJ databases">
        <title>Extensive intraspecific genome diversity in a model arbuscular mycorrhizal fungus.</title>
        <authorList>
            <person name="Chen E.C.H."/>
            <person name="Morin E."/>
            <person name="Baudet D."/>
            <person name="Noel J."/>
            <person name="Ndikumana S."/>
            <person name="Charron P."/>
            <person name="St-Onge C."/>
            <person name="Giorgi J."/>
            <person name="Grigoriev I.V."/>
            <person name="Roux C."/>
            <person name="Martin F.M."/>
            <person name="Corradi N."/>
        </authorList>
    </citation>
    <scope>NUCLEOTIDE SEQUENCE [LARGE SCALE GENOMIC DNA]</scope>
    <source>
        <strain evidence="1 2">C2</strain>
    </source>
</reference>